<proteinExistence type="predicted"/>
<reference evidence="1" key="1">
    <citation type="submission" date="2021-03" db="EMBL/GenBank/DDBJ databases">
        <authorList>
            <person name="Bekaert M."/>
        </authorList>
    </citation>
    <scope>NUCLEOTIDE SEQUENCE</scope>
</reference>
<accession>A0A8S3VB06</accession>
<keyword evidence="2" id="KW-1185">Reference proteome</keyword>
<evidence type="ECO:0000313" key="1">
    <source>
        <dbReference type="EMBL" id="CAG2250797.1"/>
    </source>
</evidence>
<evidence type="ECO:0000313" key="2">
    <source>
        <dbReference type="Proteomes" id="UP000683360"/>
    </source>
</evidence>
<dbReference type="Proteomes" id="UP000683360">
    <property type="component" value="Unassembled WGS sequence"/>
</dbReference>
<dbReference type="OrthoDB" id="5971732at2759"/>
<name>A0A8S3VB06_MYTED</name>
<comment type="caution">
    <text evidence="1">The sequence shown here is derived from an EMBL/GenBank/DDBJ whole genome shotgun (WGS) entry which is preliminary data.</text>
</comment>
<dbReference type="AlphaFoldDB" id="A0A8S3VB06"/>
<protein>
    <submittedName>
        <fullName evidence="1">Uncharacterized protein</fullName>
    </submittedName>
</protein>
<organism evidence="1 2">
    <name type="scientific">Mytilus edulis</name>
    <name type="common">Blue mussel</name>
    <dbReference type="NCBI Taxonomy" id="6550"/>
    <lineage>
        <taxon>Eukaryota</taxon>
        <taxon>Metazoa</taxon>
        <taxon>Spiralia</taxon>
        <taxon>Lophotrochozoa</taxon>
        <taxon>Mollusca</taxon>
        <taxon>Bivalvia</taxon>
        <taxon>Autobranchia</taxon>
        <taxon>Pteriomorphia</taxon>
        <taxon>Mytilida</taxon>
        <taxon>Mytiloidea</taxon>
        <taxon>Mytilidae</taxon>
        <taxon>Mytilinae</taxon>
        <taxon>Mytilus</taxon>
    </lineage>
</organism>
<gene>
    <name evidence="1" type="ORF">MEDL_62495</name>
</gene>
<dbReference type="EMBL" id="CAJPWZ010003065">
    <property type="protein sequence ID" value="CAG2250797.1"/>
    <property type="molecule type" value="Genomic_DNA"/>
</dbReference>
<sequence length="314" mass="35986">MHSIGKTLQNELSLKPEVKLDLQGHNVMTNKSSSEGKSENDKEVKLRGVINCMIDQVSELYVKMEIDHNEQLYHFIDHAIEVVLAEQQDKDGHFEDPIDLKVRQDIVEENYIKCAACGTLNSKRKQKCTGCDEREGNSQFSNGNSEEQCRFTEKFKIHDQGTIPWQKPPKYQKIELYDTIQDRMMPDNVRELNDLYASITTSGNPSAGEDLDFSTKYVSRPLGIEDAITAYRTCLRRSNYLNKEKDHTSISGMALDEGLVNFVHEATKKRIVMLRTEFLGEIFEEQSTFKHPLPQSGHLANSIILWNWLNLTAL</sequence>